<dbReference type="Proteomes" id="UP000593737">
    <property type="component" value="Chromosome"/>
</dbReference>
<evidence type="ECO:0008006" key="3">
    <source>
        <dbReference type="Google" id="ProtNLM"/>
    </source>
</evidence>
<gene>
    <name evidence="1" type="ORF">Nkreftii_002272</name>
</gene>
<organism evidence="1 2">
    <name type="scientific">Candidatus Nitrospira kreftii</name>
    <dbReference type="NCBI Taxonomy" id="2652173"/>
    <lineage>
        <taxon>Bacteria</taxon>
        <taxon>Pseudomonadati</taxon>
        <taxon>Nitrospirota</taxon>
        <taxon>Nitrospiria</taxon>
        <taxon>Nitrospirales</taxon>
        <taxon>Nitrospiraceae</taxon>
        <taxon>Nitrospira</taxon>
    </lineage>
</organism>
<dbReference type="AlphaFoldDB" id="A0A7S8FER9"/>
<evidence type="ECO:0000313" key="2">
    <source>
        <dbReference type="Proteomes" id="UP000593737"/>
    </source>
</evidence>
<dbReference type="KEGG" id="nkf:Nkreftii_002272"/>
<reference evidence="1 2" key="1">
    <citation type="journal article" date="2020" name="ISME J.">
        <title>Enrichment and physiological characterization of a novel comammox Nitrospira indicates ammonium inhibition of complete nitrification.</title>
        <authorList>
            <person name="Sakoula D."/>
            <person name="Koch H."/>
            <person name="Frank J."/>
            <person name="Jetten M.S.M."/>
            <person name="van Kessel M.A.H.J."/>
            <person name="Lucker S."/>
        </authorList>
    </citation>
    <scope>NUCLEOTIDE SEQUENCE [LARGE SCALE GENOMIC DNA]</scope>
    <source>
        <strain evidence="1">Comreactor17</strain>
    </source>
</reference>
<sequence>MNTDRTTSYSTMTEAVRSLKARGFEADFEYVDGAFRIVNSERAFGGQELSIVEHHRFEGISDPDDMSVLYAVEASDGTRGTIVDAFGVYANPELGAALQNIVMKENR</sequence>
<name>A0A7S8FER9_9BACT</name>
<proteinExistence type="predicted"/>
<protein>
    <recommendedName>
        <fullName evidence="3">Phosphoribosylpyrophosphate synthetase</fullName>
    </recommendedName>
</protein>
<accession>A0A7S8FER9</accession>
<evidence type="ECO:0000313" key="1">
    <source>
        <dbReference type="EMBL" id="QPD04498.1"/>
    </source>
</evidence>
<dbReference type="EMBL" id="CP047423">
    <property type="protein sequence ID" value="QPD04498.1"/>
    <property type="molecule type" value="Genomic_DNA"/>
</dbReference>